<organism evidence="6 7">
    <name type="scientific">Nocardia farcinica</name>
    <dbReference type="NCBI Taxonomy" id="37329"/>
    <lineage>
        <taxon>Bacteria</taxon>
        <taxon>Bacillati</taxon>
        <taxon>Actinomycetota</taxon>
        <taxon>Actinomycetes</taxon>
        <taxon>Mycobacteriales</taxon>
        <taxon>Nocardiaceae</taxon>
        <taxon>Nocardia</taxon>
    </lineage>
</organism>
<proteinExistence type="inferred from homology"/>
<dbReference type="EMBL" id="LN868938">
    <property type="protein sequence ID" value="CRY74866.1"/>
    <property type="molecule type" value="Genomic_DNA"/>
</dbReference>
<dbReference type="PRINTS" id="PR00146">
    <property type="entry name" value="DHPICSNTHASE"/>
</dbReference>
<accession>A0A0H5NXQ8</accession>
<evidence type="ECO:0000256" key="4">
    <source>
        <dbReference type="PIRSR" id="PIRSR001365-1"/>
    </source>
</evidence>
<evidence type="ECO:0000256" key="3">
    <source>
        <dbReference type="PIRNR" id="PIRNR001365"/>
    </source>
</evidence>
<feature type="active site" description="Schiff-base intermediate with substrate" evidence="4">
    <location>
        <position position="166"/>
    </location>
</feature>
<feature type="active site" description="Proton donor/acceptor" evidence="4">
    <location>
        <position position="137"/>
    </location>
</feature>
<evidence type="ECO:0000313" key="7">
    <source>
        <dbReference type="Proteomes" id="UP000057820"/>
    </source>
</evidence>
<keyword evidence="2 3" id="KW-0456">Lyase</keyword>
<reference evidence="7" key="1">
    <citation type="submission" date="2015-03" db="EMBL/GenBank/DDBJ databases">
        <authorList>
            <consortium name="Pathogen Informatics"/>
        </authorList>
    </citation>
    <scope>NUCLEOTIDE SEQUENCE [LARGE SCALE GENOMIC DNA]</scope>
    <source>
        <strain evidence="7">NCTC11134</strain>
    </source>
</reference>
<protein>
    <submittedName>
        <fullName evidence="6">Dihydrodipicolinate synthase</fullName>
        <ecNumber evidence="6">4.1.-.-</ecNumber>
    </submittedName>
</protein>
<dbReference type="InterPro" id="IPR002220">
    <property type="entry name" value="DapA-like"/>
</dbReference>
<sequence length="300" mass="31523">MSTIHGIIAYPVTPFAPGDTTTVDTAALTALVERLVAAGVHAIAPLGSTGEAAYLTEREYDLVVDTTVAAVGGRVPVVVGASDLTTATTIRRAQYAERAGADAVMVVPVSYWKLSDREVVQHYRSVADAIGLPLMAYNNPATSGIDMSPELLVSMFRDIDNLTMVKESTGDLGRMLAIRELSEGELPYYNGSNPLVLDALVNGATGWCTAAACLAPRSCLDLYAAVREGDHEAAAAHYRDLGPLLRFIVAGGLPTTVKAGLDLLGEATGDPRPPLLPLVEADRNRLRDMLAGLGATGIAH</sequence>
<feature type="binding site" evidence="5">
    <location>
        <position position="49"/>
    </location>
    <ligand>
        <name>pyruvate</name>
        <dbReference type="ChEBI" id="CHEBI:15361"/>
    </ligand>
</feature>
<dbReference type="InterPro" id="IPR013785">
    <property type="entry name" value="Aldolase_TIM"/>
</dbReference>
<comment type="similarity">
    <text evidence="1 3">Belongs to the DapA family.</text>
</comment>
<dbReference type="EC" id="4.1.-.-" evidence="6"/>
<dbReference type="GO" id="GO:0005829">
    <property type="term" value="C:cytosol"/>
    <property type="evidence" value="ECO:0007669"/>
    <property type="project" value="TreeGrafter"/>
</dbReference>
<dbReference type="CDD" id="cd00408">
    <property type="entry name" value="DHDPS-like"/>
    <property type="match status" value="1"/>
</dbReference>
<dbReference type="SMART" id="SM01130">
    <property type="entry name" value="DHDPS"/>
    <property type="match status" value="1"/>
</dbReference>
<evidence type="ECO:0000256" key="5">
    <source>
        <dbReference type="PIRSR" id="PIRSR001365-2"/>
    </source>
</evidence>
<dbReference type="Pfam" id="PF00701">
    <property type="entry name" value="DHDPS"/>
    <property type="match status" value="1"/>
</dbReference>
<evidence type="ECO:0000256" key="2">
    <source>
        <dbReference type="ARBA" id="ARBA00023239"/>
    </source>
</evidence>
<dbReference type="PANTHER" id="PTHR12128">
    <property type="entry name" value="DIHYDRODIPICOLINATE SYNTHASE"/>
    <property type="match status" value="1"/>
</dbReference>
<dbReference type="PANTHER" id="PTHR12128:SF66">
    <property type="entry name" value="4-HYDROXY-2-OXOGLUTARATE ALDOLASE, MITOCHONDRIAL"/>
    <property type="match status" value="1"/>
</dbReference>
<dbReference type="RefSeq" id="WP_060590848.1">
    <property type="nucleotide sequence ID" value="NZ_CP031418.1"/>
</dbReference>
<dbReference type="Gene3D" id="3.20.20.70">
    <property type="entry name" value="Aldolase class I"/>
    <property type="match status" value="1"/>
</dbReference>
<dbReference type="Proteomes" id="UP000057820">
    <property type="component" value="Chromosome 1"/>
</dbReference>
<dbReference type="PIRSF" id="PIRSF001365">
    <property type="entry name" value="DHDPS"/>
    <property type="match status" value="1"/>
</dbReference>
<dbReference type="AlphaFoldDB" id="A0A0H5NXQ8"/>
<dbReference type="KEGG" id="nfr:ERS450000_01027"/>
<evidence type="ECO:0000256" key="1">
    <source>
        <dbReference type="ARBA" id="ARBA00007592"/>
    </source>
</evidence>
<dbReference type="SUPFAM" id="SSF51569">
    <property type="entry name" value="Aldolase"/>
    <property type="match status" value="1"/>
</dbReference>
<evidence type="ECO:0000313" key="6">
    <source>
        <dbReference type="EMBL" id="CRY74866.1"/>
    </source>
</evidence>
<name>A0A0H5NXQ8_NOCFR</name>
<gene>
    <name evidence="6" type="primary">mosA_2</name>
    <name evidence="6" type="ORF">ERS450000_01027</name>
</gene>
<dbReference type="GO" id="GO:0008840">
    <property type="term" value="F:4-hydroxy-tetrahydrodipicolinate synthase activity"/>
    <property type="evidence" value="ECO:0007669"/>
    <property type="project" value="TreeGrafter"/>
</dbReference>